<feature type="transmembrane region" description="Helical" evidence="7">
    <location>
        <begin position="166"/>
        <end position="187"/>
    </location>
</feature>
<evidence type="ECO:0000256" key="5">
    <source>
        <dbReference type="ARBA" id="ARBA00022989"/>
    </source>
</evidence>
<keyword evidence="10" id="KW-1185">Reference proteome</keyword>
<organism evidence="9 10">
    <name type="scientific">Megasphaera paucivorans</name>
    <dbReference type="NCBI Taxonomy" id="349095"/>
    <lineage>
        <taxon>Bacteria</taxon>
        <taxon>Bacillati</taxon>
        <taxon>Bacillota</taxon>
        <taxon>Negativicutes</taxon>
        <taxon>Veillonellales</taxon>
        <taxon>Veillonellaceae</taxon>
        <taxon>Megasphaera</taxon>
    </lineage>
</organism>
<dbReference type="PANTHER" id="PTHR43266:SF8">
    <property type="entry name" value="MACROLIDE-EFFLUX PROTEIN"/>
    <property type="match status" value="1"/>
</dbReference>
<keyword evidence="3" id="KW-1003">Cell membrane</keyword>
<dbReference type="Gene3D" id="1.20.1250.20">
    <property type="entry name" value="MFS general substrate transporter like domains"/>
    <property type="match status" value="1"/>
</dbReference>
<dbReference type="RefSeq" id="WP_176762887.1">
    <property type="nucleotide sequence ID" value="NZ_FNHQ01000009.1"/>
</dbReference>
<proteinExistence type="predicted"/>
<evidence type="ECO:0000256" key="7">
    <source>
        <dbReference type="SAM" id="Phobius"/>
    </source>
</evidence>
<feature type="transmembrane region" description="Helical" evidence="7">
    <location>
        <begin position="12"/>
        <end position="37"/>
    </location>
</feature>
<feature type="transmembrane region" description="Helical" evidence="7">
    <location>
        <begin position="81"/>
        <end position="98"/>
    </location>
</feature>
<dbReference type="InterPro" id="IPR020846">
    <property type="entry name" value="MFS_dom"/>
</dbReference>
<dbReference type="PANTHER" id="PTHR43266">
    <property type="entry name" value="MACROLIDE-EFFLUX PROTEIN"/>
    <property type="match status" value="1"/>
</dbReference>
<keyword evidence="2" id="KW-0813">Transport</keyword>
<dbReference type="STRING" id="349095.SAMN05660299_01122"/>
<evidence type="ECO:0000256" key="4">
    <source>
        <dbReference type="ARBA" id="ARBA00022692"/>
    </source>
</evidence>
<dbReference type="EMBL" id="FNHQ01000009">
    <property type="protein sequence ID" value="SDM56646.1"/>
    <property type="molecule type" value="Genomic_DNA"/>
</dbReference>
<gene>
    <name evidence="9" type="ORF">SAMN05660299_01122</name>
</gene>
<protein>
    <submittedName>
        <fullName evidence="9">Sugar phosphate permease</fullName>
    </submittedName>
</protein>
<feature type="transmembrane region" description="Helical" evidence="7">
    <location>
        <begin position="220"/>
        <end position="244"/>
    </location>
</feature>
<dbReference type="SUPFAM" id="SSF103473">
    <property type="entry name" value="MFS general substrate transporter"/>
    <property type="match status" value="1"/>
</dbReference>
<dbReference type="Proteomes" id="UP000199309">
    <property type="component" value="Unassembled WGS sequence"/>
</dbReference>
<dbReference type="InterPro" id="IPR011701">
    <property type="entry name" value="MFS"/>
</dbReference>
<reference evidence="9 10" key="1">
    <citation type="submission" date="2016-10" db="EMBL/GenBank/DDBJ databases">
        <authorList>
            <person name="de Groot N.N."/>
        </authorList>
    </citation>
    <scope>NUCLEOTIDE SEQUENCE [LARGE SCALE GENOMIC DNA]</scope>
    <source>
        <strain evidence="9 10">DSM 16981</strain>
    </source>
</reference>
<keyword evidence="6 7" id="KW-0472">Membrane</keyword>
<evidence type="ECO:0000256" key="2">
    <source>
        <dbReference type="ARBA" id="ARBA00022448"/>
    </source>
</evidence>
<evidence type="ECO:0000256" key="1">
    <source>
        <dbReference type="ARBA" id="ARBA00004651"/>
    </source>
</evidence>
<dbReference type="AlphaFoldDB" id="A0A1G9U9H2"/>
<feature type="transmembrane region" description="Helical" evidence="7">
    <location>
        <begin position="256"/>
        <end position="275"/>
    </location>
</feature>
<feature type="domain" description="Major facilitator superfamily (MFS) profile" evidence="8">
    <location>
        <begin position="10"/>
        <end position="396"/>
    </location>
</feature>
<dbReference type="InterPro" id="IPR036259">
    <property type="entry name" value="MFS_trans_sf"/>
</dbReference>
<feature type="transmembrane region" description="Helical" evidence="7">
    <location>
        <begin position="138"/>
        <end position="160"/>
    </location>
</feature>
<feature type="transmembrane region" description="Helical" evidence="7">
    <location>
        <begin position="313"/>
        <end position="331"/>
    </location>
</feature>
<accession>A0A1G9U9H2</accession>
<evidence type="ECO:0000256" key="6">
    <source>
        <dbReference type="ARBA" id="ARBA00023136"/>
    </source>
</evidence>
<feature type="transmembrane region" description="Helical" evidence="7">
    <location>
        <begin position="287"/>
        <end position="307"/>
    </location>
</feature>
<dbReference type="Pfam" id="PF07690">
    <property type="entry name" value="MFS_1"/>
    <property type="match status" value="1"/>
</dbReference>
<dbReference type="PROSITE" id="PS50850">
    <property type="entry name" value="MFS"/>
    <property type="match status" value="1"/>
</dbReference>
<evidence type="ECO:0000313" key="10">
    <source>
        <dbReference type="Proteomes" id="UP000199309"/>
    </source>
</evidence>
<dbReference type="CDD" id="cd06173">
    <property type="entry name" value="MFS_MefA_like"/>
    <property type="match status" value="1"/>
</dbReference>
<keyword evidence="4 7" id="KW-0812">Transmembrane</keyword>
<evidence type="ECO:0000313" key="9">
    <source>
        <dbReference type="EMBL" id="SDM56646.1"/>
    </source>
</evidence>
<comment type="subcellular location">
    <subcellularLocation>
        <location evidence="1">Cell membrane</location>
        <topology evidence="1">Multi-pass membrane protein</topology>
    </subcellularLocation>
</comment>
<sequence length="396" mass="43525">MLHTLLRNKVFIIVTTADLIQQMGIWIRNMALLFYIMELTANDPVAVSLLTVLEYLPILLFSLVGGALADRWEPKRTMIMGDLLSAVSIACIILSMQAGYGKTIFVAVFISAVITQFSWPSSSVMFKRHIPEQQVTTAISISAALASLFVIIGPIIGTLIFTWLGIYASLTVLVILFLCSAAMQTALPKVNQRTSYDAVTLIHQFKKGYSYLLSNKNLRVLVVGLTLLELGLGIIQPLEVYIVMDRLGLEKEAIQWLYGLYGTGMFAGGVLAARMIHKFQATNLTSVGFCVLALLIFSEALSIWFLFTGSIRFMAGIVAAFLQVMIEAFLMRFTAERYIGIINGTISTLVVTGTLMGSSMAGVLMKHTSLLFVYCLASGIVFAAGMYCRKLELNNK</sequence>
<name>A0A1G9U9H2_9FIRM</name>
<feature type="transmembrane region" description="Helical" evidence="7">
    <location>
        <begin position="104"/>
        <end position="126"/>
    </location>
</feature>
<evidence type="ECO:0000259" key="8">
    <source>
        <dbReference type="PROSITE" id="PS50850"/>
    </source>
</evidence>
<feature type="transmembrane region" description="Helical" evidence="7">
    <location>
        <begin position="338"/>
        <end position="365"/>
    </location>
</feature>
<dbReference type="GO" id="GO:0005886">
    <property type="term" value="C:plasma membrane"/>
    <property type="evidence" value="ECO:0007669"/>
    <property type="project" value="UniProtKB-SubCell"/>
</dbReference>
<feature type="transmembrane region" description="Helical" evidence="7">
    <location>
        <begin position="49"/>
        <end position="69"/>
    </location>
</feature>
<dbReference type="GO" id="GO:0022857">
    <property type="term" value="F:transmembrane transporter activity"/>
    <property type="evidence" value="ECO:0007669"/>
    <property type="project" value="InterPro"/>
</dbReference>
<feature type="transmembrane region" description="Helical" evidence="7">
    <location>
        <begin position="371"/>
        <end position="388"/>
    </location>
</feature>
<keyword evidence="5 7" id="KW-1133">Transmembrane helix</keyword>
<evidence type="ECO:0000256" key="3">
    <source>
        <dbReference type="ARBA" id="ARBA00022475"/>
    </source>
</evidence>